<feature type="binding site" description="axial binding residue" evidence="5">
    <location>
        <position position="486"/>
    </location>
    <ligand>
        <name>heme</name>
        <dbReference type="ChEBI" id="CHEBI:30413"/>
    </ligand>
    <ligandPart>
        <name>Fe</name>
        <dbReference type="ChEBI" id="CHEBI:18248"/>
    </ligandPart>
</feature>
<evidence type="ECO:0000256" key="3">
    <source>
        <dbReference type="ARBA" id="ARBA00022723"/>
    </source>
</evidence>
<dbReference type="Pfam" id="PF00067">
    <property type="entry name" value="p450"/>
    <property type="match status" value="1"/>
</dbReference>
<organism evidence="7">
    <name type="scientific">Lichtheimia ramosa</name>
    <dbReference type="NCBI Taxonomy" id="688394"/>
    <lineage>
        <taxon>Eukaryota</taxon>
        <taxon>Fungi</taxon>
        <taxon>Fungi incertae sedis</taxon>
        <taxon>Mucoromycota</taxon>
        <taxon>Mucoromycotina</taxon>
        <taxon>Mucoromycetes</taxon>
        <taxon>Mucorales</taxon>
        <taxon>Lichtheimiaceae</taxon>
        <taxon>Lichtheimia</taxon>
    </lineage>
</organism>
<keyword evidence="6" id="KW-0560">Oxidoreductase</keyword>
<reference evidence="7" key="1">
    <citation type="journal article" date="2014" name="Genome Announc.">
        <title>De novo whole-genome sequence and genome annotation of Lichtheimia ramosa.</title>
        <authorList>
            <person name="Linde J."/>
            <person name="Schwartze V."/>
            <person name="Binder U."/>
            <person name="Lass-Florl C."/>
            <person name="Voigt K."/>
            <person name="Horn F."/>
        </authorList>
    </citation>
    <scope>NUCLEOTIDE SEQUENCE</scope>
    <source>
        <strain evidence="7">JMRC FSU:6197</strain>
    </source>
</reference>
<dbReference type="PRINTS" id="PR00465">
    <property type="entry name" value="EP450IV"/>
</dbReference>
<dbReference type="EMBL" id="LK023318">
    <property type="protein sequence ID" value="CDS06082.1"/>
    <property type="molecule type" value="Genomic_DNA"/>
</dbReference>
<comment type="similarity">
    <text evidence="2 6">Belongs to the cytochrome P450 family.</text>
</comment>
<protein>
    <recommendedName>
        <fullName evidence="8">Cytochrome P450</fullName>
    </recommendedName>
</protein>
<evidence type="ECO:0000256" key="2">
    <source>
        <dbReference type="ARBA" id="ARBA00010617"/>
    </source>
</evidence>
<evidence type="ECO:0000256" key="4">
    <source>
        <dbReference type="ARBA" id="ARBA00023004"/>
    </source>
</evidence>
<dbReference type="SUPFAM" id="SSF48264">
    <property type="entry name" value="Cytochrome P450"/>
    <property type="match status" value="1"/>
</dbReference>
<evidence type="ECO:0000256" key="6">
    <source>
        <dbReference type="RuleBase" id="RU000461"/>
    </source>
</evidence>
<dbReference type="GO" id="GO:0020037">
    <property type="term" value="F:heme binding"/>
    <property type="evidence" value="ECO:0007669"/>
    <property type="project" value="InterPro"/>
</dbReference>
<evidence type="ECO:0008006" key="8">
    <source>
        <dbReference type="Google" id="ProtNLM"/>
    </source>
</evidence>
<keyword evidence="3 5" id="KW-0479">Metal-binding</keyword>
<evidence type="ECO:0000313" key="7">
    <source>
        <dbReference type="EMBL" id="CDS06082.1"/>
    </source>
</evidence>
<dbReference type="GO" id="GO:0005506">
    <property type="term" value="F:iron ion binding"/>
    <property type="evidence" value="ECO:0007669"/>
    <property type="project" value="InterPro"/>
</dbReference>
<dbReference type="CDD" id="cd11041">
    <property type="entry name" value="CYP503A1-like"/>
    <property type="match status" value="1"/>
</dbReference>
<dbReference type="InterPro" id="IPR001128">
    <property type="entry name" value="Cyt_P450"/>
</dbReference>
<dbReference type="Gene3D" id="1.10.630.10">
    <property type="entry name" value="Cytochrome P450"/>
    <property type="match status" value="1"/>
</dbReference>
<dbReference type="AlphaFoldDB" id="A0A077WHJ0"/>
<comment type="cofactor">
    <cofactor evidence="1 5">
        <name>heme</name>
        <dbReference type="ChEBI" id="CHEBI:30413"/>
    </cofactor>
</comment>
<dbReference type="InterPro" id="IPR036396">
    <property type="entry name" value="Cyt_P450_sf"/>
</dbReference>
<keyword evidence="6" id="KW-0503">Monooxygenase</keyword>
<dbReference type="PROSITE" id="PS00086">
    <property type="entry name" value="CYTOCHROME_P450"/>
    <property type="match status" value="1"/>
</dbReference>
<dbReference type="InterPro" id="IPR017972">
    <property type="entry name" value="Cyt_P450_CS"/>
</dbReference>
<dbReference type="PANTHER" id="PTHR46206:SF7">
    <property type="entry name" value="P450, PUTATIVE (EUROFUNG)-RELATED"/>
    <property type="match status" value="1"/>
</dbReference>
<evidence type="ECO:0000256" key="5">
    <source>
        <dbReference type="PIRSR" id="PIRSR602403-1"/>
    </source>
</evidence>
<dbReference type="GO" id="GO:0016705">
    <property type="term" value="F:oxidoreductase activity, acting on paired donors, with incorporation or reduction of molecular oxygen"/>
    <property type="evidence" value="ECO:0007669"/>
    <property type="project" value="InterPro"/>
</dbReference>
<dbReference type="PANTHER" id="PTHR46206">
    <property type="entry name" value="CYTOCHROME P450"/>
    <property type="match status" value="1"/>
</dbReference>
<dbReference type="InterPro" id="IPR002403">
    <property type="entry name" value="Cyt_P450_E_grp-IV"/>
</dbReference>
<evidence type="ECO:0000256" key="1">
    <source>
        <dbReference type="ARBA" id="ARBA00001971"/>
    </source>
</evidence>
<accession>A0A077WHJ0</accession>
<keyword evidence="5 6" id="KW-0349">Heme</keyword>
<proteinExistence type="inferred from homology"/>
<dbReference type="OrthoDB" id="1844152at2759"/>
<name>A0A077WHJ0_9FUNG</name>
<sequence>MMDNSFFDTRIISSIISTLSSKDITAFLNDPIHAKTRSVAIVSFCTVIAAYALSHSRSQSTSQGVPLVPYTLPLIGSSKEYRKDPKAFIQKWTSKLGPVFRVHLFGRIQTVVSAEYVRCLHKDFDFQQGMSKTFDIWLLLDAPLGGRFTLDKIRHATIKFINTKMMANTPCVVKQLISAEHEMLGDAQEPAEVVNLYPLLEHLVAIASATNFVGAELTKDKDLVETYKHLAVDVGNELGDGNVFLEAFPWISRLRMWYFGKYGNSVDKHRKRLLRVLKPILDERLAAAERGLESPQDFIQDIIEESEITSSDSERYNLLVRWILVMIASAIHTTTENTTVILYRILQHPEIIDELLQEQKQVLEKHHGDNVDHHQDLTNLFTGEVIKDLVKLDSVCREAMRLRSFYIDLPHTYVGKSPLTLSCGAIIKPGHDVLLNMWGNHQDASLQRDAIGDYDQFKPFRFVGLDRPSTKVGDDFLLFGLGSHACPGRWFAMHQTKTILSMLLRRYRITPQEDIIIPTSNRSHIPIGKVTFQRRQ</sequence>
<keyword evidence="4 5" id="KW-0408">Iron</keyword>
<dbReference type="GO" id="GO:0004497">
    <property type="term" value="F:monooxygenase activity"/>
    <property type="evidence" value="ECO:0007669"/>
    <property type="project" value="UniProtKB-KW"/>
</dbReference>
<gene>
    <name evidence="7" type="ORF">LRAMOSA08610</name>
</gene>